<dbReference type="EMBL" id="PFRH01000107">
    <property type="protein sequence ID" value="PJC52356.1"/>
    <property type="molecule type" value="Genomic_DNA"/>
</dbReference>
<reference evidence="2" key="1">
    <citation type="submission" date="2017-09" db="EMBL/GenBank/DDBJ databases">
        <title>Depth-based differentiation of microbial function through sediment-hosted aquifers and enrichment of novel symbionts in the deep terrestrial subsurface.</title>
        <authorList>
            <person name="Probst A.J."/>
            <person name="Ladd B."/>
            <person name="Jarett J.K."/>
            <person name="Geller-Mcgrath D.E."/>
            <person name="Sieber C.M.K."/>
            <person name="Emerson J.B."/>
            <person name="Anantharaman K."/>
            <person name="Thomas B.C."/>
            <person name="Malmstrom R."/>
            <person name="Stieglmeier M."/>
            <person name="Klingl A."/>
            <person name="Woyke T."/>
            <person name="Ryan C.M."/>
            <person name="Banfield J.F."/>
        </authorList>
    </citation>
    <scope>NUCLEOTIDE SEQUENCE [LARGE SCALE GENOMIC DNA]</scope>
</reference>
<name>A0A2M8F9H5_9BACT</name>
<dbReference type="Proteomes" id="UP000231456">
    <property type="component" value="Unassembled WGS sequence"/>
</dbReference>
<gene>
    <name evidence="1" type="ORF">CO030_03330</name>
</gene>
<evidence type="ECO:0000313" key="2">
    <source>
        <dbReference type="Proteomes" id="UP000231456"/>
    </source>
</evidence>
<comment type="caution">
    <text evidence="1">The sequence shown here is derived from an EMBL/GenBank/DDBJ whole genome shotgun (WGS) entry which is preliminary data.</text>
</comment>
<dbReference type="AlphaFoldDB" id="A0A2M8F9H5"/>
<organism evidence="1 2">
    <name type="scientific">Candidatus Magasanikbacteria bacterium CG_4_9_14_0_2_um_filter_42_11</name>
    <dbReference type="NCBI Taxonomy" id="1974643"/>
    <lineage>
        <taxon>Bacteria</taxon>
        <taxon>Candidatus Magasanikiibacteriota</taxon>
    </lineage>
</organism>
<sequence length="398" mass="46174">MILYLDTYITDTPLNQNKAKLLDDVRLLHSTYKKPSKIDIVKYTLSSYAVFPWSNVYIKYEIEDTSKISELDEYIKKLFPDAIIEHERSDSQDDYIKSLDVLETFDDPWIFYVPNNDHPLMINSVRDIEYMNRLLEEAETWKVKFPFVSIAYSHFSEYLNASYPRSANHRYFGAGSVYLGETDDAVIFLRKNGDFNSVQIVNRDHFSHWFTSTDLSGCIVRRAEDLHNVTVHNQVIIAPKKQLCAHFDGYEHMQRTVNNISQDIAPVLFIPEGFFEKNIKIAYGYNTYKHGYTNINPAARKHSFRDSKHGADMRISLSQLPLFWKSRISELDLNGVVNHKKLNAAAKNNVAKLSNPWSVFSLGFSKENVLFQIKLYSRPILVRIGLYGILKKWADKAL</sequence>
<protein>
    <submittedName>
        <fullName evidence="1">Uncharacterized protein</fullName>
    </submittedName>
</protein>
<evidence type="ECO:0000313" key="1">
    <source>
        <dbReference type="EMBL" id="PJC52356.1"/>
    </source>
</evidence>
<proteinExistence type="predicted"/>
<accession>A0A2M8F9H5</accession>